<dbReference type="Proteomes" id="UP000070168">
    <property type="component" value="Unassembled WGS sequence"/>
</dbReference>
<reference evidence="3 4" key="1">
    <citation type="journal article" date="2016" name="BMC Genomics">
        <title>Genome sequencing and secondary metabolism of the postharvest pathogen Penicillium griseofulvum.</title>
        <authorList>
            <person name="Banani H."/>
            <person name="Marcet-Houben M."/>
            <person name="Ballester A.R."/>
            <person name="Abbruscato P."/>
            <person name="Gonzalez-Candelas L."/>
            <person name="Gabaldon T."/>
            <person name="Spadaro D."/>
        </authorList>
    </citation>
    <scope>NUCLEOTIDE SEQUENCE [LARGE SCALE GENOMIC DNA]</scope>
    <source>
        <strain evidence="3 4">PG3</strain>
    </source>
</reference>
<accession>A0A135L9K9</accession>
<name>A0A135L9K9_PENPA</name>
<evidence type="ECO:0000256" key="1">
    <source>
        <dbReference type="SAM" id="MobiDB-lite"/>
    </source>
</evidence>
<keyword evidence="2" id="KW-1133">Transmembrane helix</keyword>
<keyword evidence="2" id="KW-0812">Transmembrane</keyword>
<evidence type="ECO:0000256" key="2">
    <source>
        <dbReference type="SAM" id="Phobius"/>
    </source>
</evidence>
<evidence type="ECO:0000313" key="3">
    <source>
        <dbReference type="EMBL" id="KXG45672.1"/>
    </source>
</evidence>
<feature type="region of interest" description="Disordered" evidence="1">
    <location>
        <begin position="172"/>
        <end position="195"/>
    </location>
</feature>
<protein>
    <submittedName>
        <fullName evidence="3">Uncharacterized protein</fullName>
    </submittedName>
</protein>
<dbReference type="STRING" id="5078.A0A135L9K9"/>
<keyword evidence="4" id="KW-1185">Reference proteome</keyword>
<dbReference type="OrthoDB" id="5426165at2759"/>
<dbReference type="AlphaFoldDB" id="A0A135L9K9"/>
<dbReference type="OMA" id="GFAYENH"/>
<feature type="compositionally biased region" description="Basic residues" evidence="1">
    <location>
        <begin position="229"/>
        <end position="238"/>
    </location>
</feature>
<sequence length="295" mass="32847">MEFWVGWELWQKMSVALAMLIGLVLLYAFSVLGWNRWVTSKYAAAEEKEREEEPEVYPMLHNDDIPFGARALERGIEVEGIWVSAPNTPTQSPCPPATPVGSRSSMGSQRSMISPQPIPPAARRAVVTELDLASAGFAYENHRPGSIYSRGSLPTPNAARMSPAQEEALIGMNDTTGSGKHASLPTMFNTPSQPETKDCRVGLDGADDMNHVPAMNESSSALSSETKRSSRSMKLLRRRSSEEFRRRMSKIFNDNIQLGASEQLEFNPALRQYQGRFRRSLLHPLRPWVNSPGNQ</sequence>
<dbReference type="PANTHER" id="PTHR40623:SF2">
    <property type="entry name" value="INTEGRAL MEMBRANE PROTEIN"/>
    <property type="match status" value="1"/>
</dbReference>
<proteinExistence type="predicted"/>
<organism evidence="3 4">
    <name type="scientific">Penicillium patulum</name>
    <name type="common">Penicillium griseofulvum</name>
    <dbReference type="NCBI Taxonomy" id="5078"/>
    <lineage>
        <taxon>Eukaryota</taxon>
        <taxon>Fungi</taxon>
        <taxon>Dikarya</taxon>
        <taxon>Ascomycota</taxon>
        <taxon>Pezizomycotina</taxon>
        <taxon>Eurotiomycetes</taxon>
        <taxon>Eurotiomycetidae</taxon>
        <taxon>Eurotiales</taxon>
        <taxon>Aspergillaceae</taxon>
        <taxon>Penicillium</taxon>
    </lineage>
</organism>
<feature type="region of interest" description="Disordered" evidence="1">
    <location>
        <begin position="84"/>
        <end position="119"/>
    </location>
</feature>
<keyword evidence="2" id="KW-0472">Membrane</keyword>
<feature type="compositionally biased region" description="Low complexity" evidence="1">
    <location>
        <begin position="101"/>
        <end position="114"/>
    </location>
</feature>
<dbReference type="GeneID" id="63706452"/>
<dbReference type="RefSeq" id="XP_040644208.1">
    <property type="nucleotide sequence ID" value="XM_040791152.1"/>
</dbReference>
<gene>
    <name evidence="3" type="ORF">PGRI_034390</name>
</gene>
<evidence type="ECO:0000313" key="4">
    <source>
        <dbReference type="Proteomes" id="UP000070168"/>
    </source>
</evidence>
<dbReference type="EMBL" id="LHQR01000070">
    <property type="protein sequence ID" value="KXG45672.1"/>
    <property type="molecule type" value="Genomic_DNA"/>
</dbReference>
<dbReference type="PANTHER" id="PTHR40623">
    <property type="entry name" value="INTEGRAL MEMBRANE PROTEIN"/>
    <property type="match status" value="1"/>
</dbReference>
<feature type="region of interest" description="Disordered" evidence="1">
    <location>
        <begin position="214"/>
        <end position="241"/>
    </location>
</feature>
<feature type="transmembrane region" description="Helical" evidence="2">
    <location>
        <begin position="15"/>
        <end position="34"/>
    </location>
</feature>
<comment type="caution">
    <text evidence="3">The sequence shown here is derived from an EMBL/GenBank/DDBJ whole genome shotgun (WGS) entry which is preliminary data.</text>
</comment>